<reference evidence="2" key="1">
    <citation type="submission" date="2023-03" db="EMBL/GenBank/DDBJ databases">
        <title>Massive genome expansion in bonnet fungi (Mycena s.s.) driven by repeated elements and novel gene families across ecological guilds.</title>
        <authorList>
            <consortium name="Lawrence Berkeley National Laboratory"/>
            <person name="Harder C.B."/>
            <person name="Miyauchi S."/>
            <person name="Viragh M."/>
            <person name="Kuo A."/>
            <person name="Thoen E."/>
            <person name="Andreopoulos B."/>
            <person name="Lu D."/>
            <person name="Skrede I."/>
            <person name="Drula E."/>
            <person name="Henrissat B."/>
            <person name="Morin E."/>
            <person name="Kohler A."/>
            <person name="Barry K."/>
            <person name="LaButti K."/>
            <person name="Morin E."/>
            <person name="Salamov A."/>
            <person name="Lipzen A."/>
            <person name="Mereny Z."/>
            <person name="Hegedus B."/>
            <person name="Baldrian P."/>
            <person name="Stursova M."/>
            <person name="Weitz H."/>
            <person name="Taylor A."/>
            <person name="Grigoriev I.V."/>
            <person name="Nagy L.G."/>
            <person name="Martin F."/>
            <person name="Kauserud H."/>
        </authorList>
    </citation>
    <scope>NUCLEOTIDE SEQUENCE</scope>
    <source>
        <strain evidence="2">CBHHK067</strain>
    </source>
</reference>
<dbReference type="EMBL" id="JARKIE010000254">
    <property type="protein sequence ID" value="KAJ7661051.1"/>
    <property type="molecule type" value="Genomic_DNA"/>
</dbReference>
<protein>
    <submittedName>
        <fullName evidence="2">Uncharacterized protein</fullName>
    </submittedName>
</protein>
<gene>
    <name evidence="2" type="ORF">B0H17DRAFT_1144833</name>
</gene>
<feature type="compositionally biased region" description="Basic and acidic residues" evidence="1">
    <location>
        <begin position="115"/>
        <end position="124"/>
    </location>
</feature>
<evidence type="ECO:0000313" key="2">
    <source>
        <dbReference type="EMBL" id="KAJ7661051.1"/>
    </source>
</evidence>
<dbReference type="AlphaFoldDB" id="A0AAD7G597"/>
<evidence type="ECO:0000256" key="1">
    <source>
        <dbReference type="SAM" id="MobiDB-lite"/>
    </source>
</evidence>
<evidence type="ECO:0000313" key="3">
    <source>
        <dbReference type="Proteomes" id="UP001221757"/>
    </source>
</evidence>
<comment type="caution">
    <text evidence="2">The sequence shown here is derived from an EMBL/GenBank/DDBJ whole genome shotgun (WGS) entry which is preliminary data.</text>
</comment>
<name>A0AAD7G597_MYCRO</name>
<dbReference type="Proteomes" id="UP001221757">
    <property type="component" value="Unassembled WGS sequence"/>
</dbReference>
<keyword evidence="3" id="KW-1185">Reference proteome</keyword>
<accession>A0AAD7G597</accession>
<proteinExistence type="predicted"/>
<feature type="region of interest" description="Disordered" evidence="1">
    <location>
        <begin position="80"/>
        <end position="124"/>
    </location>
</feature>
<feature type="region of interest" description="Disordered" evidence="1">
    <location>
        <begin position="196"/>
        <end position="219"/>
    </location>
</feature>
<sequence length="219" mass="23652">MSTHHVEWLKKLDHWGLHLWPKLVVKEGMKNRGHRLGVLEGRLATSEKRGLATVNSGVEKTVCEGSKIYRMRLTGAKKYSQAQAQAQAPSDPGPTSRLGSGRGFSQAQACPDPTQARDFKRDPTRTSLGLSATVRRAVFTVMGPSVEAPAAFTYGSAAVRVDPYTGYPYPSVYGSTGPTGQRGYGDTINARKARFRRGGRKSGGSSCGSRHHTGFESAI</sequence>
<organism evidence="2 3">
    <name type="scientific">Mycena rosella</name>
    <name type="common">Pink bonnet</name>
    <name type="synonym">Agaricus rosellus</name>
    <dbReference type="NCBI Taxonomy" id="1033263"/>
    <lineage>
        <taxon>Eukaryota</taxon>
        <taxon>Fungi</taxon>
        <taxon>Dikarya</taxon>
        <taxon>Basidiomycota</taxon>
        <taxon>Agaricomycotina</taxon>
        <taxon>Agaricomycetes</taxon>
        <taxon>Agaricomycetidae</taxon>
        <taxon>Agaricales</taxon>
        <taxon>Marasmiineae</taxon>
        <taxon>Mycenaceae</taxon>
        <taxon>Mycena</taxon>
    </lineage>
</organism>